<dbReference type="GO" id="GO:0006508">
    <property type="term" value="P:proteolysis"/>
    <property type="evidence" value="ECO:0007669"/>
    <property type="project" value="UniProtKB-KW"/>
</dbReference>
<accession>A0A0B6ZG34</accession>
<dbReference type="InterPro" id="IPR034015">
    <property type="entry name" value="M1_LTA4H"/>
</dbReference>
<reference evidence="9" key="1">
    <citation type="submission" date="2014-12" db="EMBL/GenBank/DDBJ databases">
        <title>Insight into the proteome of Arion vulgaris.</title>
        <authorList>
            <person name="Aradska J."/>
            <person name="Bulat T."/>
            <person name="Smidak R."/>
            <person name="Sarate P."/>
            <person name="Gangsoo J."/>
            <person name="Sialana F."/>
            <person name="Bilban M."/>
            <person name="Lubec G."/>
        </authorList>
    </citation>
    <scope>NUCLEOTIDE SEQUENCE</scope>
    <source>
        <tissue evidence="9">Skin</tissue>
    </source>
</reference>
<sequence>GMPPYQPNYDLSLAEPSRALSRRWIEQPDDDLTVFSPEDISNIPSILVREVLSELYLAEPPISLVKVKHLEQVYSFNQVLNSEIRIRWLRLCVKVKWEDSIPYALKFLNEQGRMRFVRPLYRDLNAWDLARSQAIANFIAHRPEMHTTTAGLLAKDLKLEV</sequence>
<dbReference type="GO" id="GO:0004177">
    <property type="term" value="F:aminopeptidase activity"/>
    <property type="evidence" value="ECO:0007669"/>
    <property type="project" value="TreeGrafter"/>
</dbReference>
<dbReference type="GO" id="GO:0008270">
    <property type="term" value="F:zinc ion binding"/>
    <property type="evidence" value="ECO:0007669"/>
    <property type="project" value="InterPro"/>
</dbReference>
<feature type="domain" description="Peptidase M1 leukotriene A4 hydrolase/aminopeptidase C-terminal" evidence="8">
    <location>
        <begin position="12"/>
        <end position="157"/>
    </location>
</feature>
<keyword evidence="7" id="KW-0482">Metalloprotease</keyword>
<dbReference type="EMBL" id="HACG01020618">
    <property type="protein sequence ID" value="CEK67483.1"/>
    <property type="molecule type" value="Transcribed_RNA"/>
</dbReference>
<feature type="non-terminal residue" evidence="9">
    <location>
        <position position="1"/>
    </location>
</feature>
<evidence type="ECO:0000256" key="4">
    <source>
        <dbReference type="ARBA" id="ARBA00022723"/>
    </source>
</evidence>
<dbReference type="PANTHER" id="PTHR45726">
    <property type="entry name" value="LEUKOTRIENE A-4 HYDROLASE"/>
    <property type="match status" value="1"/>
</dbReference>
<organism evidence="9">
    <name type="scientific">Arion vulgaris</name>
    <dbReference type="NCBI Taxonomy" id="1028688"/>
    <lineage>
        <taxon>Eukaryota</taxon>
        <taxon>Metazoa</taxon>
        <taxon>Spiralia</taxon>
        <taxon>Lophotrochozoa</taxon>
        <taxon>Mollusca</taxon>
        <taxon>Gastropoda</taxon>
        <taxon>Heterobranchia</taxon>
        <taxon>Euthyneura</taxon>
        <taxon>Panpulmonata</taxon>
        <taxon>Eupulmonata</taxon>
        <taxon>Stylommatophora</taxon>
        <taxon>Helicina</taxon>
        <taxon>Arionoidea</taxon>
        <taxon>Arionidae</taxon>
        <taxon>Arion</taxon>
    </lineage>
</organism>
<dbReference type="GO" id="GO:0004301">
    <property type="term" value="F:epoxide hydrolase activity"/>
    <property type="evidence" value="ECO:0007669"/>
    <property type="project" value="TreeGrafter"/>
</dbReference>
<evidence type="ECO:0000256" key="7">
    <source>
        <dbReference type="ARBA" id="ARBA00023049"/>
    </source>
</evidence>
<dbReference type="GO" id="GO:0005829">
    <property type="term" value="C:cytosol"/>
    <property type="evidence" value="ECO:0007669"/>
    <property type="project" value="TreeGrafter"/>
</dbReference>
<evidence type="ECO:0000256" key="3">
    <source>
        <dbReference type="ARBA" id="ARBA00022670"/>
    </source>
</evidence>
<proteinExistence type="inferred from homology"/>
<comment type="cofactor">
    <cofactor evidence="1">
        <name>Zn(2+)</name>
        <dbReference type="ChEBI" id="CHEBI:29105"/>
    </cofactor>
</comment>
<dbReference type="PANTHER" id="PTHR45726:SF3">
    <property type="entry name" value="LEUKOTRIENE A-4 HYDROLASE"/>
    <property type="match status" value="1"/>
</dbReference>
<keyword evidence="6" id="KW-0862">Zinc</keyword>
<gene>
    <name evidence="9" type="primary">ORF62798</name>
</gene>
<dbReference type="GO" id="GO:0043171">
    <property type="term" value="P:peptide catabolic process"/>
    <property type="evidence" value="ECO:0007669"/>
    <property type="project" value="TreeGrafter"/>
</dbReference>
<dbReference type="Pfam" id="PF09127">
    <property type="entry name" value="Leuk-A4-hydro_C"/>
    <property type="match status" value="1"/>
</dbReference>
<dbReference type="InterPro" id="IPR038502">
    <property type="entry name" value="M1_LTA-4_hydro/amino_C_sf"/>
</dbReference>
<dbReference type="InterPro" id="IPR015211">
    <property type="entry name" value="Peptidase_M1_C"/>
</dbReference>
<dbReference type="InterPro" id="IPR016024">
    <property type="entry name" value="ARM-type_fold"/>
</dbReference>
<keyword evidence="5" id="KW-0378">Hydrolase</keyword>
<dbReference type="Gene3D" id="1.25.40.320">
    <property type="entry name" value="Peptidase M1, leukotriene A4 hydrolase/aminopeptidase C-terminal domain"/>
    <property type="match status" value="1"/>
</dbReference>
<evidence type="ECO:0000256" key="1">
    <source>
        <dbReference type="ARBA" id="ARBA00001947"/>
    </source>
</evidence>
<dbReference type="AlphaFoldDB" id="A0A0B6ZG34"/>
<dbReference type="SMART" id="SM01263">
    <property type="entry name" value="Leuk-A4-hydro_C"/>
    <property type="match status" value="1"/>
</dbReference>
<protein>
    <recommendedName>
        <fullName evidence="8">Peptidase M1 leukotriene A4 hydrolase/aminopeptidase C-terminal domain-containing protein</fullName>
    </recommendedName>
</protein>
<keyword evidence="3" id="KW-0645">Protease</keyword>
<evidence type="ECO:0000256" key="5">
    <source>
        <dbReference type="ARBA" id="ARBA00022801"/>
    </source>
</evidence>
<comment type="similarity">
    <text evidence="2">Belongs to the peptidase M1 family.</text>
</comment>
<dbReference type="GO" id="GO:0008237">
    <property type="term" value="F:metallopeptidase activity"/>
    <property type="evidence" value="ECO:0007669"/>
    <property type="project" value="UniProtKB-KW"/>
</dbReference>
<dbReference type="SUPFAM" id="SSF48371">
    <property type="entry name" value="ARM repeat"/>
    <property type="match status" value="1"/>
</dbReference>
<keyword evidence="4" id="KW-0479">Metal-binding</keyword>
<evidence type="ECO:0000313" key="9">
    <source>
        <dbReference type="EMBL" id="CEK67483.1"/>
    </source>
</evidence>
<name>A0A0B6ZG34_9EUPU</name>
<evidence type="ECO:0000259" key="8">
    <source>
        <dbReference type="SMART" id="SM01263"/>
    </source>
</evidence>
<evidence type="ECO:0000256" key="2">
    <source>
        <dbReference type="ARBA" id="ARBA00010136"/>
    </source>
</evidence>
<evidence type="ECO:0000256" key="6">
    <source>
        <dbReference type="ARBA" id="ARBA00022833"/>
    </source>
</evidence>